<accession>A0A4R5Y9E8</accession>
<organism evidence="7 8">
    <name type="scientific">Arthrobacter nitrophenolicus</name>
    <dbReference type="NCBI Taxonomy" id="683150"/>
    <lineage>
        <taxon>Bacteria</taxon>
        <taxon>Bacillati</taxon>
        <taxon>Actinomycetota</taxon>
        <taxon>Actinomycetes</taxon>
        <taxon>Micrococcales</taxon>
        <taxon>Micrococcaceae</taxon>
        <taxon>Arthrobacter</taxon>
    </lineage>
</organism>
<dbReference type="InterPro" id="IPR013320">
    <property type="entry name" value="ConA-like_dom_sf"/>
</dbReference>
<gene>
    <name evidence="7" type="ORF">E2R57_01840</name>
</gene>
<dbReference type="SUPFAM" id="SSF49899">
    <property type="entry name" value="Concanavalin A-like lectins/glucanases"/>
    <property type="match status" value="1"/>
</dbReference>
<dbReference type="InterPro" id="IPR023296">
    <property type="entry name" value="Glyco_hydro_beta-prop_sf"/>
</dbReference>
<dbReference type="OrthoDB" id="9776657at2"/>
<evidence type="ECO:0000313" key="7">
    <source>
        <dbReference type="EMBL" id="TDL41429.1"/>
    </source>
</evidence>
<dbReference type="Proteomes" id="UP000294621">
    <property type="component" value="Unassembled WGS sequence"/>
</dbReference>
<dbReference type="PANTHER" id="PTHR42800:SF1">
    <property type="entry name" value="EXOINULINASE INUD (AFU_ORTHOLOGUE AFUA_5G00480)"/>
    <property type="match status" value="1"/>
</dbReference>
<evidence type="ECO:0000313" key="8">
    <source>
        <dbReference type="Proteomes" id="UP000294621"/>
    </source>
</evidence>
<evidence type="ECO:0000256" key="4">
    <source>
        <dbReference type="SAM" id="MobiDB-lite"/>
    </source>
</evidence>
<dbReference type="InterPro" id="IPR018053">
    <property type="entry name" value="Glyco_hydro_32_AS"/>
</dbReference>
<reference evidence="7 8" key="1">
    <citation type="submission" date="2019-03" db="EMBL/GenBank/DDBJ databases">
        <title>Genome Sequencing and Assembly of Various Microbes Isolated from Partially Reclaimed Soil and Acid Mine Drainage (AMD) Site.</title>
        <authorList>
            <person name="Steinbock B."/>
            <person name="Bechtold R."/>
            <person name="Sevigny J.L."/>
            <person name="Thomas D."/>
            <person name="Cuthill L.R."/>
            <person name="Aveiro Johannsen E.J."/>
            <person name="Thomas K."/>
            <person name="Ghosh A."/>
        </authorList>
    </citation>
    <scope>NUCLEOTIDE SEQUENCE [LARGE SCALE GENOMIC DNA]</scope>
    <source>
        <strain evidence="7 8">S-A1</strain>
    </source>
</reference>
<evidence type="ECO:0000259" key="5">
    <source>
        <dbReference type="Pfam" id="PF00251"/>
    </source>
</evidence>
<comment type="caution">
    <text evidence="7">The sequence shown here is derived from an EMBL/GenBank/DDBJ whole genome shotgun (WGS) entry which is preliminary data.</text>
</comment>
<dbReference type="Pfam" id="PF00251">
    <property type="entry name" value="Glyco_hydro_32N"/>
    <property type="match status" value="2"/>
</dbReference>
<keyword evidence="2 7" id="KW-0378">Hydrolase</keyword>
<dbReference type="Gene3D" id="2.60.120.560">
    <property type="entry name" value="Exo-inulinase, domain 1"/>
    <property type="match status" value="1"/>
</dbReference>
<dbReference type="AlphaFoldDB" id="A0A4R5Y9E8"/>
<dbReference type="SUPFAM" id="SSF75005">
    <property type="entry name" value="Arabinanase/levansucrase/invertase"/>
    <property type="match status" value="1"/>
</dbReference>
<comment type="similarity">
    <text evidence="1">Belongs to the glycosyl hydrolase 32 family.</text>
</comment>
<dbReference type="GO" id="GO:0005987">
    <property type="term" value="P:sucrose catabolic process"/>
    <property type="evidence" value="ECO:0007669"/>
    <property type="project" value="TreeGrafter"/>
</dbReference>
<dbReference type="GO" id="GO:0005737">
    <property type="term" value="C:cytoplasm"/>
    <property type="evidence" value="ECO:0007669"/>
    <property type="project" value="TreeGrafter"/>
</dbReference>
<dbReference type="GO" id="GO:0004575">
    <property type="term" value="F:sucrose alpha-glucosidase activity"/>
    <property type="evidence" value="ECO:0007669"/>
    <property type="project" value="TreeGrafter"/>
</dbReference>
<dbReference type="Gene3D" id="2.115.10.20">
    <property type="entry name" value="Glycosyl hydrolase domain, family 43"/>
    <property type="match status" value="2"/>
</dbReference>
<dbReference type="SMART" id="SM00640">
    <property type="entry name" value="Glyco_32"/>
    <property type="match status" value="1"/>
</dbReference>
<feature type="region of interest" description="Disordered" evidence="4">
    <location>
        <begin position="39"/>
        <end position="61"/>
    </location>
</feature>
<evidence type="ECO:0000256" key="1">
    <source>
        <dbReference type="ARBA" id="ARBA00009902"/>
    </source>
</evidence>
<feature type="domain" description="Glycosyl hydrolase family 32 N-terminal" evidence="5">
    <location>
        <begin position="649"/>
        <end position="722"/>
    </location>
</feature>
<evidence type="ECO:0000259" key="6">
    <source>
        <dbReference type="Pfam" id="PF08244"/>
    </source>
</evidence>
<feature type="domain" description="Glycosyl hydrolase family 32 N-terminal" evidence="5">
    <location>
        <begin position="68"/>
        <end position="311"/>
    </location>
</feature>
<dbReference type="EMBL" id="SMZQ01000001">
    <property type="protein sequence ID" value="TDL41429.1"/>
    <property type="molecule type" value="Genomic_DNA"/>
</dbReference>
<proteinExistence type="inferred from homology"/>
<dbReference type="InterPro" id="IPR001362">
    <property type="entry name" value="Glyco_hydro_32"/>
</dbReference>
<dbReference type="CDD" id="cd18622">
    <property type="entry name" value="GH32_Inu-like"/>
    <property type="match status" value="1"/>
</dbReference>
<dbReference type="InterPro" id="IPR013148">
    <property type="entry name" value="Glyco_hydro_32_N"/>
</dbReference>
<dbReference type="InterPro" id="IPR013189">
    <property type="entry name" value="Glyco_hydro_32_C"/>
</dbReference>
<protein>
    <submittedName>
        <fullName evidence="7">Glycosyl hydrolase family 32</fullName>
    </submittedName>
</protein>
<dbReference type="PANTHER" id="PTHR42800">
    <property type="entry name" value="EXOINULINASE INUD (AFU_ORTHOLOGUE AFUA_5G00480)"/>
    <property type="match status" value="1"/>
</dbReference>
<feature type="domain" description="Glycosyl hydrolase family 32 C-terminal" evidence="6">
    <location>
        <begin position="753"/>
        <end position="882"/>
    </location>
</feature>
<dbReference type="PROSITE" id="PS00609">
    <property type="entry name" value="GLYCOSYL_HYDROL_F32"/>
    <property type="match status" value="1"/>
</dbReference>
<dbReference type="Pfam" id="PF08244">
    <property type="entry name" value="Glyco_hydro_32C"/>
    <property type="match status" value="1"/>
</dbReference>
<name>A0A4R5Y9E8_9MICC</name>
<keyword evidence="3" id="KW-0326">Glycosidase</keyword>
<evidence type="ECO:0000256" key="3">
    <source>
        <dbReference type="ARBA" id="ARBA00023295"/>
    </source>
</evidence>
<evidence type="ECO:0000256" key="2">
    <source>
        <dbReference type="ARBA" id="ARBA00022801"/>
    </source>
</evidence>
<sequence length="904" mass="96219">MKGDSRKMHKIHKERLQVLPALTLAGLILTGTLAGAGPAMAEKSGGNPPDGPGTGSTLGQETYRPAYHFSPAKNWMNDPNGMVYHKGVYHLYYQHNPFGNTWGNMSWGHATSTDLVHWQEQPLAISTDDQEDVFSGSVVVDKGNSSGFGTVENPPLVAIYTSAYKHASPLSGLQAQSLAYSLDDGQTWTKYSANPVLNRNSANFRDPKVFWYTAPDGSGYWVMTAVEATDHKVLLYKSTNLKDWAPLSEFGPANATGGLWECPDLFPLAVDGDPNNIKWVMVVNINPGGVAGGSAGQYFVGSFDGTTFTSESTKPGDSLPAGTRIGGFNDGSYNGWTVNNEPGNWKNGPFADAPAAGTLPGQNIVSGFAGSGLVNSFNDGDWPLGTMSSPDFTVDSDYINFLVGGGQHPRVSDKLDNTPPPGHLLFDGFEVPDGTTLAEAGWTGTGDLAPSFQPATSGGDYYIGAKRINTFETGGAPGDERQGTLTSPEFTVSRNFVSLLVGGGHRTPETGQVLEAQLLVDGAVVRTLAGNDAGQLNWKGWDVSEFAGKQARLRIVDQATGGWGHLTLDHIMLTDQAAVPRSDETTVNLVVDGQVVRSTSGANSEVLDWASWDVAEFRGRSAHIRIVDNNRFGWGHILADEFIASAQPAKPRINTYDWLDYGRDYYASVSFGNMPDDKRVMLGWMNNWDYANAIPTFPWRSAMSLPREVGLTQTPAGPRLTQKAAKQVDGLAYAPSYTEAAGRALSPGTHALPSAASGQVQRIDVTFNPGTAAKSGITVLGDGASSTVIGYDAATQEVYIDRGNSGNVGFHPLFSSVDSAPVLVDAQGNVTLRIYVDRSSVEVFAQGGLRTITDQVFPAEGAGQVALFADGGTAHLKSLTVTPIKQAMFLESLKAVNAGGKARG</sequence>